<dbReference type="AlphaFoldDB" id="A0A3A3A1E8"/>
<protein>
    <submittedName>
        <fullName evidence="1">Uncharacterized protein</fullName>
    </submittedName>
</protein>
<comment type="caution">
    <text evidence="1">The sequence shown here is derived from an EMBL/GenBank/DDBJ whole genome shotgun (WGS) entry which is preliminary data.</text>
</comment>
<dbReference type="STRING" id="2070753.A0A3A3A1E8"/>
<dbReference type="OrthoDB" id="6339427at2759"/>
<evidence type="ECO:0000313" key="1">
    <source>
        <dbReference type="EMBL" id="RJE25514.1"/>
    </source>
</evidence>
<evidence type="ECO:0000313" key="2">
    <source>
        <dbReference type="Proteomes" id="UP000266188"/>
    </source>
</evidence>
<dbReference type="Proteomes" id="UP000266188">
    <property type="component" value="Unassembled WGS sequence"/>
</dbReference>
<gene>
    <name evidence="1" type="ORF">PHISCL_02126</name>
</gene>
<sequence length="155" mass="17617">MCMQSLQIKPHPDPTNWPALFDEIISILGTSADRVYFRGIQGINEDSTNLIRGFIEPIMQQQGEFSGWKRICFAIYKPNSMNLGSTESFTGEEAGDADEIPWFSNEFWPPYVLQSDFSSINGYEGVLLPGGRIMMGRFVDMIQTSDRGPFIFWDL</sequence>
<dbReference type="EMBL" id="MVGC01000045">
    <property type="protein sequence ID" value="RJE25514.1"/>
    <property type="molecule type" value="Genomic_DNA"/>
</dbReference>
<accession>A0A3A3A1E8</accession>
<organism evidence="1 2">
    <name type="scientific">Aspergillus sclerotialis</name>
    <dbReference type="NCBI Taxonomy" id="2070753"/>
    <lineage>
        <taxon>Eukaryota</taxon>
        <taxon>Fungi</taxon>
        <taxon>Dikarya</taxon>
        <taxon>Ascomycota</taxon>
        <taxon>Pezizomycotina</taxon>
        <taxon>Eurotiomycetes</taxon>
        <taxon>Eurotiomycetidae</taxon>
        <taxon>Eurotiales</taxon>
        <taxon>Aspergillaceae</taxon>
        <taxon>Aspergillus</taxon>
        <taxon>Aspergillus subgen. Polypaecilum</taxon>
    </lineage>
</organism>
<name>A0A3A3A1E8_9EURO</name>
<proteinExistence type="predicted"/>
<keyword evidence="2" id="KW-1185">Reference proteome</keyword>
<reference evidence="2" key="1">
    <citation type="submission" date="2017-02" db="EMBL/GenBank/DDBJ databases">
        <authorList>
            <person name="Tafer H."/>
            <person name="Lopandic K."/>
        </authorList>
    </citation>
    <scope>NUCLEOTIDE SEQUENCE [LARGE SCALE GENOMIC DNA]</scope>
    <source>
        <strain evidence="2">CBS 366.77</strain>
    </source>
</reference>